<dbReference type="EMBL" id="LUUI01000111">
    <property type="protein sequence ID" value="OAI14325.1"/>
    <property type="molecule type" value="Genomic_DNA"/>
</dbReference>
<protein>
    <submittedName>
        <fullName evidence="2">Cysteine protease</fullName>
    </submittedName>
</protein>
<dbReference type="Pfam" id="PF08379">
    <property type="entry name" value="Bact_transglu_N"/>
    <property type="match status" value="1"/>
</dbReference>
<dbReference type="InterPro" id="IPR002931">
    <property type="entry name" value="Transglutaminase-like"/>
</dbReference>
<keyword evidence="2" id="KW-0645">Protease</keyword>
<dbReference type="GO" id="GO:0006508">
    <property type="term" value="P:proteolysis"/>
    <property type="evidence" value="ECO:0007669"/>
    <property type="project" value="UniProtKB-KW"/>
</dbReference>
<gene>
    <name evidence="2" type="ORF">A1359_10910</name>
</gene>
<dbReference type="PANTHER" id="PTHR33490:SF1">
    <property type="entry name" value="SLL1233 PROTEIN"/>
    <property type="match status" value="1"/>
</dbReference>
<dbReference type="RefSeq" id="WP_066983234.1">
    <property type="nucleotide sequence ID" value="NZ_LUUI01000111.1"/>
</dbReference>
<reference evidence="2 3" key="1">
    <citation type="submission" date="2016-03" db="EMBL/GenBank/DDBJ databases">
        <authorList>
            <person name="Ploux O."/>
        </authorList>
    </citation>
    <scope>NUCLEOTIDE SEQUENCE [LARGE SCALE GENOMIC DNA]</scope>
    <source>
        <strain evidence="2 3">R-45370</strain>
    </source>
</reference>
<dbReference type="OrthoDB" id="9804872at2"/>
<organism evidence="2 3">
    <name type="scientific">Methylomonas lenta</name>
    <dbReference type="NCBI Taxonomy" id="980561"/>
    <lineage>
        <taxon>Bacteria</taxon>
        <taxon>Pseudomonadati</taxon>
        <taxon>Pseudomonadota</taxon>
        <taxon>Gammaproteobacteria</taxon>
        <taxon>Methylococcales</taxon>
        <taxon>Methylococcaceae</taxon>
        <taxon>Methylomonas</taxon>
    </lineage>
</organism>
<dbReference type="InterPro" id="IPR013589">
    <property type="entry name" value="Bac_transglu_N"/>
</dbReference>
<accession>A0A177N8V5</accession>
<dbReference type="AlphaFoldDB" id="A0A177N8V5"/>
<dbReference type="GO" id="GO:0008233">
    <property type="term" value="F:peptidase activity"/>
    <property type="evidence" value="ECO:0007669"/>
    <property type="project" value="UniProtKB-KW"/>
</dbReference>
<name>A0A177N8V5_9GAMM</name>
<dbReference type="Gene3D" id="3.10.620.30">
    <property type="match status" value="1"/>
</dbReference>
<dbReference type="PANTHER" id="PTHR33490">
    <property type="entry name" value="BLR5614 PROTEIN-RELATED"/>
    <property type="match status" value="1"/>
</dbReference>
<dbReference type="SMART" id="SM00460">
    <property type="entry name" value="TGc"/>
    <property type="match status" value="1"/>
</dbReference>
<proteinExistence type="predicted"/>
<evidence type="ECO:0000313" key="2">
    <source>
        <dbReference type="EMBL" id="OAI14325.1"/>
    </source>
</evidence>
<evidence type="ECO:0000313" key="3">
    <source>
        <dbReference type="Proteomes" id="UP000078476"/>
    </source>
</evidence>
<evidence type="ECO:0000259" key="1">
    <source>
        <dbReference type="SMART" id="SM00460"/>
    </source>
</evidence>
<dbReference type="Proteomes" id="UP000078476">
    <property type="component" value="Unassembled WGS sequence"/>
</dbReference>
<keyword evidence="2" id="KW-0378">Hydrolase</keyword>
<dbReference type="STRING" id="980561.A1359_10910"/>
<dbReference type="Pfam" id="PF01841">
    <property type="entry name" value="Transglut_core"/>
    <property type="match status" value="1"/>
</dbReference>
<comment type="caution">
    <text evidence="2">The sequence shown here is derived from an EMBL/GenBank/DDBJ whole genome shotgun (WGS) entry which is preliminary data.</text>
</comment>
<keyword evidence="3" id="KW-1185">Reference proteome</keyword>
<feature type="domain" description="Transglutaminase-like" evidence="1">
    <location>
        <begin position="174"/>
        <end position="239"/>
    </location>
</feature>
<sequence length="286" mass="32316">MHRIRIQHVTEYFFANFVTLNQHQLLLRPREGHDVRIESSRLDISPAYNIKWYRDVFDNSVALVTFLQPANKLRIASEVVIQHYEESPMNSSVEDYALHYPFVYHESDRIDLAAFQQPVFYNDQPAVINWLHNMGLHTRNMATLSLQNKLNQTIHSQFRYQMREEAGVQSPTQTLQMGSGSCRDYATLFIEACRSLGLASRFVSGYLHAPATEVGNASTHAWAEVYLPGKGWQGFDPTIGEITGNRHIAVAVARNPEAIPPVSGSFTGPGFTIPNMAVNVQVNLLD</sequence>
<dbReference type="InterPro" id="IPR038765">
    <property type="entry name" value="Papain-like_cys_pep_sf"/>
</dbReference>
<dbReference type="SUPFAM" id="SSF54001">
    <property type="entry name" value="Cysteine proteinases"/>
    <property type="match status" value="1"/>
</dbReference>